<sequence length="80" mass="8601">MPRLHMPIPPSAFGTALLSSPPPTLANRLLLSERRNLHSLAIETRPLPQSLAGLSPPSHRAAGTGRSSPLREQVFSLMAQ</sequence>
<dbReference type="EMBL" id="KL198020">
    <property type="protein sequence ID" value="KDQ18841.1"/>
    <property type="molecule type" value="Genomic_DNA"/>
</dbReference>
<dbReference type="HOGENOM" id="CLU_2589427_0_0_1"/>
<accession>A0A067N531</accession>
<proteinExistence type="predicted"/>
<evidence type="ECO:0000313" key="3">
    <source>
        <dbReference type="Proteomes" id="UP000027195"/>
    </source>
</evidence>
<feature type="region of interest" description="Disordered" evidence="1">
    <location>
        <begin position="46"/>
        <end position="80"/>
    </location>
</feature>
<dbReference type="Proteomes" id="UP000027195">
    <property type="component" value="Unassembled WGS sequence"/>
</dbReference>
<gene>
    <name evidence="2" type="ORF">BOTBODRAFT_170836</name>
</gene>
<reference evidence="3" key="1">
    <citation type="journal article" date="2014" name="Proc. Natl. Acad. Sci. U.S.A.">
        <title>Extensive sampling of basidiomycete genomes demonstrates inadequacy of the white-rot/brown-rot paradigm for wood decay fungi.</title>
        <authorList>
            <person name="Riley R."/>
            <person name="Salamov A.A."/>
            <person name="Brown D.W."/>
            <person name="Nagy L.G."/>
            <person name="Floudas D."/>
            <person name="Held B.W."/>
            <person name="Levasseur A."/>
            <person name="Lombard V."/>
            <person name="Morin E."/>
            <person name="Otillar R."/>
            <person name="Lindquist E.A."/>
            <person name="Sun H."/>
            <person name="LaButti K.M."/>
            <person name="Schmutz J."/>
            <person name="Jabbour D."/>
            <person name="Luo H."/>
            <person name="Baker S.E."/>
            <person name="Pisabarro A.G."/>
            <person name="Walton J.D."/>
            <person name="Blanchette R.A."/>
            <person name="Henrissat B."/>
            <person name="Martin F."/>
            <person name="Cullen D."/>
            <person name="Hibbett D.S."/>
            <person name="Grigoriev I.V."/>
        </authorList>
    </citation>
    <scope>NUCLEOTIDE SEQUENCE [LARGE SCALE GENOMIC DNA]</scope>
    <source>
        <strain evidence="3">FD-172 SS1</strain>
    </source>
</reference>
<dbReference type="InParanoid" id="A0A067N531"/>
<dbReference type="AlphaFoldDB" id="A0A067N531"/>
<name>A0A067N531_BOTB1</name>
<protein>
    <submittedName>
        <fullName evidence="2">Uncharacterized protein</fullName>
    </submittedName>
</protein>
<evidence type="ECO:0000256" key="1">
    <source>
        <dbReference type="SAM" id="MobiDB-lite"/>
    </source>
</evidence>
<evidence type="ECO:0000313" key="2">
    <source>
        <dbReference type="EMBL" id="KDQ18841.1"/>
    </source>
</evidence>
<organism evidence="2 3">
    <name type="scientific">Botryobasidium botryosum (strain FD-172 SS1)</name>
    <dbReference type="NCBI Taxonomy" id="930990"/>
    <lineage>
        <taxon>Eukaryota</taxon>
        <taxon>Fungi</taxon>
        <taxon>Dikarya</taxon>
        <taxon>Basidiomycota</taxon>
        <taxon>Agaricomycotina</taxon>
        <taxon>Agaricomycetes</taxon>
        <taxon>Cantharellales</taxon>
        <taxon>Botryobasidiaceae</taxon>
        <taxon>Botryobasidium</taxon>
    </lineage>
</organism>
<keyword evidence="3" id="KW-1185">Reference proteome</keyword>